<dbReference type="GO" id="GO:0030435">
    <property type="term" value="P:sporulation resulting in formation of a cellular spore"/>
    <property type="evidence" value="ECO:0007669"/>
    <property type="project" value="InterPro"/>
</dbReference>
<keyword evidence="1" id="KW-0175">Coiled coil</keyword>
<organism evidence="3 4">
    <name type="scientific">Candidatus Beckwithbacteria bacterium RIFCSPLOWO2_02_FULL_47_23</name>
    <dbReference type="NCBI Taxonomy" id="1797463"/>
    <lineage>
        <taxon>Bacteria</taxon>
        <taxon>Candidatus Beckwithiibacteriota</taxon>
    </lineage>
</organism>
<dbReference type="InterPro" id="IPR013693">
    <property type="entry name" value="SpoIID/LytB_N"/>
</dbReference>
<sequence>MRKWLILLLIVLGGVLWRQALALDPIEDLQNQINELSRAREQSITATKPLESELTRLQQRLNSITAGIAKAKDDLRALEASIAQREEEFSVQYALLSERVLSYYKASRAPATFLVLFTSGPSGNLARDLFYRGVVTDRDKDIIAQISQDLIQLDTDKKKLEADRVRLADLQAKVDKEAEFFEGEIAGAKAYQSKLSQQIASLTQKQQSILGQRLSGLNLPQSLGAGPLYCTDDRTRDPGWSGFAFFTYGIPHRVGMNQYGALGRAKAGQTHEQILQAYFANFSFETRSVDIDVQGYGRMPIETYLLGIYEMPGDWPPAALQAQAIAARSYALAYTNNGASSICTTQSCQVYKGGNKGGGWEEAVKATAGKTMVSGGQPVTAWYSSTDGGYTFFNSDVWGGSQRPWTKRLQDTSGNVGSFGELNERAYDKESPCFYSAQGWRSQYANSAWLKSAEVADIVNSLMLAKADSGAADHLYQTDKPHPYGGEVWNEDKVKTELRSRNLTPYNNINSVSISADFGSGTTTTVSVSGDAGSQSFSGSEFKNYFNLRAPANIQIVGPLYNVERK</sequence>
<proteinExistence type="predicted"/>
<dbReference type="InterPro" id="IPR013486">
    <property type="entry name" value="SpoIID/LytB"/>
</dbReference>
<reference evidence="3 4" key="1">
    <citation type="journal article" date="2016" name="Nat. Commun.">
        <title>Thousands of microbial genomes shed light on interconnected biogeochemical processes in an aquifer system.</title>
        <authorList>
            <person name="Anantharaman K."/>
            <person name="Brown C.T."/>
            <person name="Hug L.A."/>
            <person name="Sharon I."/>
            <person name="Castelle C.J."/>
            <person name="Probst A.J."/>
            <person name="Thomas B.C."/>
            <person name="Singh A."/>
            <person name="Wilkins M.J."/>
            <person name="Karaoz U."/>
            <person name="Brodie E.L."/>
            <person name="Williams K.H."/>
            <person name="Hubbard S.S."/>
            <person name="Banfield J.F."/>
        </authorList>
    </citation>
    <scope>NUCLEOTIDE SEQUENCE [LARGE SCALE GENOMIC DNA]</scope>
</reference>
<dbReference type="EMBL" id="MEZQ01000059">
    <property type="protein sequence ID" value="OGD57818.1"/>
    <property type="molecule type" value="Genomic_DNA"/>
</dbReference>
<accession>A0A1F5DRL7</accession>
<dbReference type="Pfam" id="PF08486">
    <property type="entry name" value="SpoIID"/>
    <property type="match status" value="1"/>
</dbReference>
<gene>
    <name evidence="3" type="ORF">A3I57_00830</name>
</gene>
<evidence type="ECO:0000259" key="2">
    <source>
        <dbReference type="Pfam" id="PF08486"/>
    </source>
</evidence>
<dbReference type="AlphaFoldDB" id="A0A1F5DRL7"/>
<evidence type="ECO:0000256" key="1">
    <source>
        <dbReference type="SAM" id="Coils"/>
    </source>
</evidence>
<feature type="coiled-coil region" evidence="1">
    <location>
        <begin position="26"/>
        <end position="88"/>
    </location>
</feature>
<evidence type="ECO:0000313" key="3">
    <source>
        <dbReference type="EMBL" id="OGD57818.1"/>
    </source>
</evidence>
<feature type="domain" description="Sporulation stage II protein D amidase enhancer LytB N-terminal" evidence="2">
    <location>
        <begin position="298"/>
        <end position="372"/>
    </location>
</feature>
<comment type="caution">
    <text evidence="3">The sequence shown here is derived from an EMBL/GenBank/DDBJ whole genome shotgun (WGS) entry which is preliminary data.</text>
</comment>
<protein>
    <recommendedName>
        <fullName evidence="2">Sporulation stage II protein D amidase enhancer LytB N-terminal domain-containing protein</fullName>
    </recommendedName>
</protein>
<dbReference type="Gene3D" id="6.10.250.3150">
    <property type="match status" value="1"/>
</dbReference>
<evidence type="ECO:0000313" key="4">
    <source>
        <dbReference type="Proteomes" id="UP000176364"/>
    </source>
</evidence>
<dbReference type="NCBIfam" id="TIGR02669">
    <property type="entry name" value="SpoIID_LytB"/>
    <property type="match status" value="1"/>
</dbReference>
<name>A0A1F5DRL7_9BACT</name>
<dbReference type="Proteomes" id="UP000176364">
    <property type="component" value="Unassembled WGS sequence"/>
</dbReference>